<proteinExistence type="inferred from homology"/>
<evidence type="ECO:0000313" key="7">
    <source>
        <dbReference type="EMBL" id="EKX43976.1"/>
    </source>
</evidence>
<dbReference type="GO" id="GO:0005739">
    <property type="term" value="C:mitochondrion"/>
    <property type="evidence" value="ECO:0007669"/>
    <property type="project" value="TreeGrafter"/>
</dbReference>
<reference evidence="9" key="2">
    <citation type="submission" date="2012-11" db="EMBL/GenBank/DDBJ databases">
        <authorList>
            <person name="Kuo A."/>
            <person name="Curtis B.A."/>
            <person name="Tanifuji G."/>
            <person name="Burki F."/>
            <person name="Gruber A."/>
            <person name="Irimia M."/>
            <person name="Maruyama S."/>
            <person name="Arias M.C."/>
            <person name="Ball S.G."/>
            <person name="Gile G.H."/>
            <person name="Hirakawa Y."/>
            <person name="Hopkins J.F."/>
            <person name="Rensing S.A."/>
            <person name="Schmutz J."/>
            <person name="Symeonidi A."/>
            <person name="Elias M."/>
            <person name="Eveleigh R.J."/>
            <person name="Herman E.K."/>
            <person name="Klute M.J."/>
            <person name="Nakayama T."/>
            <person name="Obornik M."/>
            <person name="Reyes-Prieto A."/>
            <person name="Armbrust E.V."/>
            <person name="Aves S.J."/>
            <person name="Beiko R.G."/>
            <person name="Coutinho P."/>
            <person name="Dacks J.B."/>
            <person name="Durnford D.G."/>
            <person name="Fast N.M."/>
            <person name="Green B.R."/>
            <person name="Grisdale C."/>
            <person name="Hempe F."/>
            <person name="Henrissat B."/>
            <person name="Hoppner M.P."/>
            <person name="Ishida K.-I."/>
            <person name="Kim E."/>
            <person name="Koreny L."/>
            <person name="Kroth P.G."/>
            <person name="Liu Y."/>
            <person name="Malik S.-B."/>
            <person name="Maier U.G."/>
            <person name="McRose D."/>
            <person name="Mock T."/>
            <person name="Neilson J.A."/>
            <person name="Onodera N.T."/>
            <person name="Poole A.M."/>
            <person name="Pritham E.J."/>
            <person name="Richards T.A."/>
            <person name="Rocap G."/>
            <person name="Roy S.W."/>
            <person name="Sarai C."/>
            <person name="Schaack S."/>
            <person name="Shirato S."/>
            <person name="Slamovits C.H."/>
            <person name="Spencer D.F."/>
            <person name="Suzuki S."/>
            <person name="Worden A.Z."/>
            <person name="Zauner S."/>
            <person name="Barry K."/>
            <person name="Bell C."/>
            <person name="Bharti A.K."/>
            <person name="Crow J.A."/>
            <person name="Grimwood J."/>
            <person name="Kramer R."/>
            <person name="Lindquist E."/>
            <person name="Lucas S."/>
            <person name="Salamov A."/>
            <person name="McFadden G.I."/>
            <person name="Lane C.E."/>
            <person name="Keeling P.J."/>
            <person name="Gray M.W."/>
            <person name="Grigoriev I.V."/>
            <person name="Archibald J.M."/>
        </authorList>
    </citation>
    <scope>NUCLEOTIDE SEQUENCE</scope>
    <source>
        <strain evidence="9">CCMP2712</strain>
    </source>
</reference>
<evidence type="ECO:0000256" key="2">
    <source>
        <dbReference type="ARBA" id="ARBA00022679"/>
    </source>
</evidence>
<dbReference type="PaxDb" id="55529-EKX43976"/>
<organism evidence="7">
    <name type="scientific">Guillardia theta (strain CCMP2712)</name>
    <name type="common">Cryptophyte</name>
    <dbReference type="NCBI Taxonomy" id="905079"/>
    <lineage>
        <taxon>Eukaryota</taxon>
        <taxon>Cryptophyceae</taxon>
        <taxon>Pyrenomonadales</taxon>
        <taxon>Geminigeraceae</taxon>
        <taxon>Guillardia</taxon>
    </lineage>
</organism>
<dbReference type="Gene3D" id="3.40.30.10">
    <property type="entry name" value="Glutaredoxin"/>
    <property type="match status" value="1"/>
</dbReference>
<comment type="catalytic activity">
    <reaction evidence="3 4">
        <text>RX + glutathione = an S-substituted glutathione + a halide anion + H(+)</text>
        <dbReference type="Rhea" id="RHEA:16437"/>
        <dbReference type="ChEBI" id="CHEBI:15378"/>
        <dbReference type="ChEBI" id="CHEBI:16042"/>
        <dbReference type="ChEBI" id="CHEBI:17792"/>
        <dbReference type="ChEBI" id="CHEBI:57925"/>
        <dbReference type="ChEBI" id="CHEBI:90779"/>
        <dbReference type="EC" id="2.5.1.18"/>
    </reaction>
</comment>
<dbReference type="eggNOG" id="ENOG502R0HS">
    <property type="taxonomic scope" value="Eukaryota"/>
</dbReference>
<dbReference type="RefSeq" id="XP_005830956.1">
    <property type="nucleotide sequence ID" value="XM_005830899.1"/>
</dbReference>
<dbReference type="AlphaFoldDB" id="L1J637"/>
<sequence length="233" mass="25669">MATARGAMKMGYYFDVVSPYSAFSWKVLERYRGRWPLETALKPVFLGGIMKGASNTPPALVSKAKGVWMKQDIRRCGETFGYPILDMPKNFFSEVARATVDCQRLIVAAQLLGRKEDEVRGLISVLTDAIHVDKALRTEENNLKVDGALIEACAKKVLPGEVVQDVIAASKSQEAKDQLKANTEEAVSKGVFGSPSFVFYNPDPKKEILIFGSDRFDQIAHVIGAEWKGPNPA</sequence>
<evidence type="ECO:0000256" key="3">
    <source>
        <dbReference type="ARBA" id="ARBA00047960"/>
    </source>
</evidence>
<dbReference type="GO" id="GO:0006749">
    <property type="term" value="P:glutathione metabolic process"/>
    <property type="evidence" value="ECO:0007669"/>
    <property type="project" value="TreeGrafter"/>
</dbReference>
<dbReference type="GO" id="GO:0005777">
    <property type="term" value="C:peroxisome"/>
    <property type="evidence" value="ECO:0007669"/>
    <property type="project" value="TreeGrafter"/>
</dbReference>
<evidence type="ECO:0000256" key="4">
    <source>
        <dbReference type="PIRNR" id="PIRNR006386"/>
    </source>
</evidence>
<reference evidence="8" key="3">
    <citation type="submission" date="2015-06" db="UniProtKB">
        <authorList>
            <consortium name="EnsemblProtists"/>
        </authorList>
    </citation>
    <scope>IDENTIFICATION</scope>
</reference>
<dbReference type="PANTHER" id="PTHR42943:SF2">
    <property type="entry name" value="GLUTATHIONE S-TRANSFERASE KAPPA 1"/>
    <property type="match status" value="1"/>
</dbReference>
<dbReference type="PANTHER" id="PTHR42943">
    <property type="entry name" value="GLUTATHIONE S-TRANSFERASE KAPPA"/>
    <property type="match status" value="1"/>
</dbReference>
<accession>L1J637</accession>
<feature type="active site" description="Nucleophile" evidence="5">
    <location>
        <position position="18"/>
    </location>
</feature>
<dbReference type="Proteomes" id="UP000011087">
    <property type="component" value="Unassembled WGS sequence"/>
</dbReference>
<protein>
    <recommendedName>
        <fullName evidence="4">Glutathione S-transferase kappa</fullName>
        <ecNumber evidence="4">2.5.1.18</ecNumber>
    </recommendedName>
</protein>
<dbReference type="OrthoDB" id="438740at2759"/>
<evidence type="ECO:0000313" key="9">
    <source>
        <dbReference type="Proteomes" id="UP000011087"/>
    </source>
</evidence>
<dbReference type="InterPro" id="IPR036249">
    <property type="entry name" value="Thioredoxin-like_sf"/>
</dbReference>
<dbReference type="GO" id="GO:0004364">
    <property type="term" value="F:glutathione transferase activity"/>
    <property type="evidence" value="ECO:0007669"/>
    <property type="project" value="UniProtKB-UniRule"/>
</dbReference>
<evidence type="ECO:0000313" key="8">
    <source>
        <dbReference type="EnsemblProtists" id="EKX43976"/>
    </source>
</evidence>
<keyword evidence="2 4" id="KW-0808">Transferase</keyword>
<dbReference type="STRING" id="905079.L1J637"/>
<comment type="similarity">
    <text evidence="1 4">Belongs to the GST superfamily. Kappa family.</text>
</comment>
<dbReference type="KEGG" id="gtt:GUITHDRAFT_110084"/>
<evidence type="ECO:0000256" key="5">
    <source>
        <dbReference type="PIRSR" id="PIRSR006386-1"/>
    </source>
</evidence>
<dbReference type="InterPro" id="IPR001853">
    <property type="entry name" value="DSBA-like_thioredoxin_dom"/>
</dbReference>
<dbReference type="EMBL" id="JH993007">
    <property type="protein sequence ID" value="EKX43976.1"/>
    <property type="molecule type" value="Genomic_DNA"/>
</dbReference>
<keyword evidence="9" id="KW-1185">Reference proteome</keyword>
<dbReference type="PIRSF" id="PIRSF006386">
    <property type="entry name" value="HCCAis_GSTk"/>
    <property type="match status" value="1"/>
</dbReference>
<dbReference type="EC" id="2.5.1.18" evidence="4"/>
<gene>
    <name evidence="7" type="ORF">GUITHDRAFT_110084</name>
</gene>
<feature type="domain" description="DSBA-like thioredoxin" evidence="6">
    <location>
        <begin position="13"/>
        <end position="223"/>
    </location>
</feature>
<dbReference type="GO" id="GO:0004602">
    <property type="term" value="F:glutathione peroxidase activity"/>
    <property type="evidence" value="ECO:0007669"/>
    <property type="project" value="TreeGrafter"/>
</dbReference>
<reference evidence="7 9" key="1">
    <citation type="journal article" date="2012" name="Nature">
        <title>Algal genomes reveal evolutionary mosaicism and the fate of nucleomorphs.</title>
        <authorList>
            <consortium name="DOE Joint Genome Institute"/>
            <person name="Curtis B.A."/>
            <person name="Tanifuji G."/>
            <person name="Burki F."/>
            <person name="Gruber A."/>
            <person name="Irimia M."/>
            <person name="Maruyama S."/>
            <person name="Arias M.C."/>
            <person name="Ball S.G."/>
            <person name="Gile G.H."/>
            <person name="Hirakawa Y."/>
            <person name="Hopkins J.F."/>
            <person name="Kuo A."/>
            <person name="Rensing S.A."/>
            <person name="Schmutz J."/>
            <person name="Symeonidi A."/>
            <person name="Elias M."/>
            <person name="Eveleigh R.J."/>
            <person name="Herman E.K."/>
            <person name="Klute M.J."/>
            <person name="Nakayama T."/>
            <person name="Obornik M."/>
            <person name="Reyes-Prieto A."/>
            <person name="Armbrust E.V."/>
            <person name="Aves S.J."/>
            <person name="Beiko R.G."/>
            <person name="Coutinho P."/>
            <person name="Dacks J.B."/>
            <person name="Durnford D.G."/>
            <person name="Fast N.M."/>
            <person name="Green B.R."/>
            <person name="Grisdale C.J."/>
            <person name="Hempel F."/>
            <person name="Henrissat B."/>
            <person name="Hoppner M.P."/>
            <person name="Ishida K."/>
            <person name="Kim E."/>
            <person name="Koreny L."/>
            <person name="Kroth P.G."/>
            <person name="Liu Y."/>
            <person name="Malik S.B."/>
            <person name="Maier U.G."/>
            <person name="McRose D."/>
            <person name="Mock T."/>
            <person name="Neilson J.A."/>
            <person name="Onodera N.T."/>
            <person name="Poole A.M."/>
            <person name="Pritham E.J."/>
            <person name="Richards T.A."/>
            <person name="Rocap G."/>
            <person name="Roy S.W."/>
            <person name="Sarai C."/>
            <person name="Schaack S."/>
            <person name="Shirato S."/>
            <person name="Slamovits C.H."/>
            <person name="Spencer D.F."/>
            <person name="Suzuki S."/>
            <person name="Worden A.Z."/>
            <person name="Zauner S."/>
            <person name="Barry K."/>
            <person name="Bell C."/>
            <person name="Bharti A.K."/>
            <person name="Crow J.A."/>
            <person name="Grimwood J."/>
            <person name="Kramer R."/>
            <person name="Lindquist E."/>
            <person name="Lucas S."/>
            <person name="Salamov A."/>
            <person name="McFadden G.I."/>
            <person name="Lane C.E."/>
            <person name="Keeling P.J."/>
            <person name="Gray M.W."/>
            <person name="Grigoriev I.V."/>
            <person name="Archibald J.M."/>
        </authorList>
    </citation>
    <scope>NUCLEOTIDE SEQUENCE</scope>
    <source>
        <strain evidence="7 9">CCMP2712</strain>
    </source>
</reference>
<dbReference type="SUPFAM" id="SSF52833">
    <property type="entry name" value="Thioredoxin-like"/>
    <property type="match status" value="1"/>
</dbReference>
<dbReference type="InterPro" id="IPR051924">
    <property type="entry name" value="GST_Kappa/NadH"/>
</dbReference>
<dbReference type="Pfam" id="PF01323">
    <property type="entry name" value="DSBA"/>
    <property type="match status" value="1"/>
</dbReference>
<dbReference type="HOGENOM" id="CLU_069253_1_3_1"/>
<dbReference type="FunFam" id="3.40.30.10:FF:000096">
    <property type="entry name" value="Glutathione S-transferase kappa"/>
    <property type="match status" value="1"/>
</dbReference>
<dbReference type="GeneID" id="17300670"/>
<evidence type="ECO:0000256" key="1">
    <source>
        <dbReference type="ARBA" id="ARBA00006494"/>
    </source>
</evidence>
<evidence type="ECO:0000259" key="6">
    <source>
        <dbReference type="Pfam" id="PF01323"/>
    </source>
</evidence>
<name>L1J637_GUITC</name>
<dbReference type="EnsemblProtists" id="EKX43976">
    <property type="protein sequence ID" value="EKX43976"/>
    <property type="gene ID" value="GUITHDRAFT_110084"/>
</dbReference>
<dbReference type="OMA" id="ECTNSKG"/>
<dbReference type="InterPro" id="IPR014440">
    <property type="entry name" value="HCCAis_GSTk"/>
</dbReference>